<evidence type="ECO:0000259" key="3">
    <source>
        <dbReference type="Pfam" id="PF07859"/>
    </source>
</evidence>
<proteinExistence type="predicted"/>
<evidence type="ECO:0000313" key="5">
    <source>
        <dbReference type="Proteomes" id="UP000241890"/>
    </source>
</evidence>
<protein>
    <submittedName>
        <fullName evidence="4">Neutral cholesterol ester hydrolase 1</fullName>
    </submittedName>
</protein>
<accession>A0A2R5GED4</accession>
<comment type="caution">
    <text evidence="4">The sequence shown here is derived from an EMBL/GenBank/DDBJ whole genome shotgun (WGS) entry which is preliminary data.</text>
</comment>
<evidence type="ECO:0000256" key="2">
    <source>
        <dbReference type="SAM" id="MobiDB-lite"/>
    </source>
</evidence>
<dbReference type="GO" id="GO:0016787">
    <property type="term" value="F:hydrolase activity"/>
    <property type="evidence" value="ECO:0007669"/>
    <property type="project" value="UniProtKB-KW"/>
</dbReference>
<dbReference type="SUPFAM" id="SSF53474">
    <property type="entry name" value="alpha/beta-Hydrolases"/>
    <property type="match status" value="1"/>
</dbReference>
<dbReference type="Gene3D" id="3.40.50.1820">
    <property type="entry name" value="alpha/beta hydrolase"/>
    <property type="match status" value="1"/>
</dbReference>
<dbReference type="PANTHER" id="PTHR48081:SF8">
    <property type="entry name" value="ALPHA_BETA HYDROLASE FOLD-3 DOMAIN-CONTAINING PROTEIN-RELATED"/>
    <property type="match status" value="1"/>
</dbReference>
<reference evidence="4 5" key="1">
    <citation type="submission" date="2017-12" db="EMBL/GenBank/DDBJ databases">
        <title>Sequencing, de novo assembly and annotation of complete genome of a new Thraustochytrid species, strain FCC1311.</title>
        <authorList>
            <person name="Sedici K."/>
            <person name="Godart F."/>
            <person name="Aiese Cigliano R."/>
            <person name="Sanseverino W."/>
            <person name="Barakat M."/>
            <person name="Ortet P."/>
            <person name="Marechal E."/>
            <person name="Cagnac O."/>
            <person name="Amato A."/>
        </authorList>
    </citation>
    <scope>NUCLEOTIDE SEQUENCE [LARGE SCALE GENOMIC DNA]</scope>
</reference>
<dbReference type="InterPro" id="IPR029058">
    <property type="entry name" value="AB_hydrolase_fold"/>
</dbReference>
<dbReference type="AlphaFoldDB" id="A0A2R5GED4"/>
<dbReference type="InterPro" id="IPR050300">
    <property type="entry name" value="GDXG_lipolytic_enzyme"/>
</dbReference>
<dbReference type="OrthoDB" id="408631at2759"/>
<name>A0A2R5GED4_9STRA</name>
<gene>
    <name evidence="4" type="ORF">FCC1311_046391</name>
</gene>
<dbReference type="EMBL" id="BEYU01000050">
    <property type="protein sequence ID" value="GBG28915.1"/>
    <property type="molecule type" value="Genomic_DNA"/>
</dbReference>
<dbReference type="InParanoid" id="A0A2R5GED4"/>
<evidence type="ECO:0000313" key="4">
    <source>
        <dbReference type="EMBL" id="GBG28915.1"/>
    </source>
</evidence>
<dbReference type="Proteomes" id="UP000241890">
    <property type="component" value="Unassembled WGS sequence"/>
</dbReference>
<feature type="region of interest" description="Disordered" evidence="2">
    <location>
        <begin position="1"/>
        <end position="22"/>
    </location>
</feature>
<feature type="domain" description="Alpha/beta hydrolase fold-3" evidence="3">
    <location>
        <begin position="215"/>
        <end position="414"/>
    </location>
</feature>
<sequence length="443" mass="48101">MAPRGSQSTAAQRSATRSAPGCCSRGLPAAADSACGRDPCDPCDAFRSDLIEGFARLGAVLPAARARKMDIVVKQPRAAALGAAILALLAYRSRLGLQKALVHLIYRIRVLRLKLRLGSVDKEALYGKVAKTASSKGSPELHALTELFYGMGKDAKPEMSDTWQKSMFFMDNFYALGLFGPLFSSERVQETKIDGVRCAWVTHPDANVTDDSGVLIYCHGGGYFSGTLNAYRAPCGELSRRTGCRTLFVDYTRVPKGSIANARDQFVRVYASLLKTISPSKISLAGDSAGGGFVMGVLQGIRNQNLAMPACGVMLSPWGDIANTSEEYKANNKDMLFSFAHFFDVLGDKAAEVSGKPADDPDNSFLNGGFKYFPPIMITCGETERLYGDTKLFIERAKADGVKVTKDIDPYALHIYPIFYGFGVPEFDACLDRICSFIKSNIN</sequence>
<feature type="compositionally biased region" description="Low complexity" evidence="2">
    <location>
        <begin position="1"/>
        <end position="19"/>
    </location>
</feature>
<evidence type="ECO:0000256" key="1">
    <source>
        <dbReference type="ARBA" id="ARBA00022801"/>
    </source>
</evidence>
<keyword evidence="5" id="KW-1185">Reference proteome</keyword>
<dbReference type="PANTHER" id="PTHR48081">
    <property type="entry name" value="AB HYDROLASE SUPERFAMILY PROTEIN C4A8.06C"/>
    <property type="match status" value="1"/>
</dbReference>
<organism evidence="4 5">
    <name type="scientific">Hondaea fermentalgiana</name>
    <dbReference type="NCBI Taxonomy" id="2315210"/>
    <lineage>
        <taxon>Eukaryota</taxon>
        <taxon>Sar</taxon>
        <taxon>Stramenopiles</taxon>
        <taxon>Bigyra</taxon>
        <taxon>Labyrinthulomycetes</taxon>
        <taxon>Thraustochytrida</taxon>
        <taxon>Thraustochytriidae</taxon>
        <taxon>Hondaea</taxon>
    </lineage>
</organism>
<dbReference type="Pfam" id="PF07859">
    <property type="entry name" value="Abhydrolase_3"/>
    <property type="match status" value="1"/>
</dbReference>
<keyword evidence="1 4" id="KW-0378">Hydrolase</keyword>
<dbReference type="InterPro" id="IPR013094">
    <property type="entry name" value="AB_hydrolase_3"/>
</dbReference>